<dbReference type="PROSITE" id="PS51294">
    <property type="entry name" value="HTH_MYB"/>
    <property type="match status" value="1"/>
</dbReference>
<dbReference type="InterPro" id="IPR001005">
    <property type="entry name" value="SANT/Myb"/>
</dbReference>
<feature type="domain" description="Myb-like" evidence="2">
    <location>
        <begin position="199"/>
        <end position="249"/>
    </location>
</feature>
<feature type="region of interest" description="Disordered" evidence="1">
    <location>
        <begin position="1"/>
        <end position="183"/>
    </location>
</feature>
<feature type="domain" description="HTH myb-type" evidence="3">
    <location>
        <begin position="206"/>
        <end position="253"/>
    </location>
</feature>
<sequence>MDVDVDPELRNGEGMGGGGGLTTRSPGQLSTPSAAGQLSTPHPHDQPSTLSHPKESQPLAPPITLGAPLDDSQIDPSLGGVGLSRNGVGLVPSSSSPDHLPRQGEFGRGLVDESDRHPRDDYSNRHPPNDYSNQRPPNDSSNSHPPSDFTTPHPTTNPPAPHPPLDDPNPTLATPGGANAPSMTVHVMRVATHDGSARRPRSPYVKWTKEEDELLAQAVAKYGQKWDLVQKAVPSRGYHQVRQRWLRTTGTYDGS</sequence>
<dbReference type="CDD" id="cd00167">
    <property type="entry name" value="SANT"/>
    <property type="match status" value="1"/>
</dbReference>
<feature type="compositionally biased region" description="Pro residues" evidence="1">
    <location>
        <begin position="155"/>
        <end position="167"/>
    </location>
</feature>
<evidence type="ECO:0000259" key="3">
    <source>
        <dbReference type="PROSITE" id="PS51294"/>
    </source>
</evidence>
<dbReference type="OrthoDB" id="2143914at2759"/>
<organism evidence="4 5">
    <name type="scientific">Jaapia argillacea MUCL 33604</name>
    <dbReference type="NCBI Taxonomy" id="933084"/>
    <lineage>
        <taxon>Eukaryota</taxon>
        <taxon>Fungi</taxon>
        <taxon>Dikarya</taxon>
        <taxon>Basidiomycota</taxon>
        <taxon>Agaricomycotina</taxon>
        <taxon>Agaricomycetes</taxon>
        <taxon>Agaricomycetidae</taxon>
        <taxon>Jaapiales</taxon>
        <taxon>Jaapiaceae</taxon>
        <taxon>Jaapia</taxon>
    </lineage>
</organism>
<evidence type="ECO:0000259" key="2">
    <source>
        <dbReference type="PROSITE" id="PS50090"/>
    </source>
</evidence>
<dbReference type="InterPro" id="IPR017930">
    <property type="entry name" value="Myb_dom"/>
</dbReference>
<keyword evidence="5" id="KW-1185">Reference proteome</keyword>
<dbReference type="PROSITE" id="PS50090">
    <property type="entry name" value="MYB_LIKE"/>
    <property type="match status" value="1"/>
</dbReference>
<feature type="compositionally biased region" description="Polar residues" evidence="1">
    <location>
        <begin position="22"/>
        <end position="51"/>
    </location>
</feature>
<dbReference type="HOGENOM" id="CLU_1090139_0_0_1"/>
<protein>
    <submittedName>
        <fullName evidence="4">Uncharacterized protein</fullName>
    </submittedName>
</protein>
<dbReference type="STRING" id="933084.A0A067QKG3"/>
<proteinExistence type="predicted"/>
<dbReference type="InParanoid" id="A0A067QKG3"/>
<dbReference type="Pfam" id="PF00249">
    <property type="entry name" value="Myb_DNA-binding"/>
    <property type="match status" value="1"/>
</dbReference>
<dbReference type="AlphaFoldDB" id="A0A067QKG3"/>
<name>A0A067QKG3_9AGAM</name>
<evidence type="ECO:0000256" key="1">
    <source>
        <dbReference type="SAM" id="MobiDB-lite"/>
    </source>
</evidence>
<evidence type="ECO:0000313" key="5">
    <source>
        <dbReference type="Proteomes" id="UP000027265"/>
    </source>
</evidence>
<dbReference type="InterPro" id="IPR009057">
    <property type="entry name" value="Homeodomain-like_sf"/>
</dbReference>
<evidence type="ECO:0000313" key="4">
    <source>
        <dbReference type="EMBL" id="KDQ63987.1"/>
    </source>
</evidence>
<feature type="compositionally biased region" description="Low complexity" evidence="1">
    <location>
        <begin position="136"/>
        <end position="154"/>
    </location>
</feature>
<dbReference type="SMART" id="SM00717">
    <property type="entry name" value="SANT"/>
    <property type="match status" value="1"/>
</dbReference>
<dbReference type="SUPFAM" id="SSF46689">
    <property type="entry name" value="Homeodomain-like"/>
    <property type="match status" value="1"/>
</dbReference>
<feature type="compositionally biased region" description="Basic and acidic residues" evidence="1">
    <location>
        <begin position="110"/>
        <end position="128"/>
    </location>
</feature>
<accession>A0A067QKG3</accession>
<dbReference type="Proteomes" id="UP000027265">
    <property type="component" value="Unassembled WGS sequence"/>
</dbReference>
<reference evidence="5" key="1">
    <citation type="journal article" date="2014" name="Proc. Natl. Acad. Sci. U.S.A.">
        <title>Extensive sampling of basidiomycete genomes demonstrates inadequacy of the white-rot/brown-rot paradigm for wood decay fungi.</title>
        <authorList>
            <person name="Riley R."/>
            <person name="Salamov A.A."/>
            <person name="Brown D.W."/>
            <person name="Nagy L.G."/>
            <person name="Floudas D."/>
            <person name="Held B.W."/>
            <person name="Levasseur A."/>
            <person name="Lombard V."/>
            <person name="Morin E."/>
            <person name="Otillar R."/>
            <person name="Lindquist E.A."/>
            <person name="Sun H."/>
            <person name="LaButti K.M."/>
            <person name="Schmutz J."/>
            <person name="Jabbour D."/>
            <person name="Luo H."/>
            <person name="Baker S.E."/>
            <person name="Pisabarro A.G."/>
            <person name="Walton J.D."/>
            <person name="Blanchette R.A."/>
            <person name="Henrissat B."/>
            <person name="Martin F."/>
            <person name="Cullen D."/>
            <person name="Hibbett D.S."/>
            <person name="Grigoriev I.V."/>
        </authorList>
    </citation>
    <scope>NUCLEOTIDE SEQUENCE [LARGE SCALE GENOMIC DNA]</scope>
    <source>
        <strain evidence="5">MUCL 33604</strain>
    </source>
</reference>
<dbReference type="EMBL" id="KL197709">
    <property type="protein sequence ID" value="KDQ63987.1"/>
    <property type="molecule type" value="Genomic_DNA"/>
</dbReference>
<gene>
    <name evidence="4" type="ORF">JAAARDRAFT_214606</name>
</gene>
<dbReference type="Gene3D" id="1.10.10.60">
    <property type="entry name" value="Homeodomain-like"/>
    <property type="match status" value="1"/>
</dbReference>